<dbReference type="PANTHER" id="PTHR10997">
    <property type="entry name" value="IMPORTIN-7, 8, 11"/>
    <property type="match status" value="1"/>
</dbReference>
<dbReference type="PANTHER" id="PTHR10997:SF7">
    <property type="entry name" value="IMPORTIN-11"/>
    <property type="match status" value="1"/>
</dbReference>
<evidence type="ECO:0000256" key="1">
    <source>
        <dbReference type="ARBA" id="ARBA00004123"/>
    </source>
</evidence>
<dbReference type="Pfam" id="PF03810">
    <property type="entry name" value="IBN_N"/>
    <property type="match status" value="1"/>
</dbReference>
<evidence type="ECO:0000256" key="2">
    <source>
        <dbReference type="ARBA" id="ARBA00007991"/>
    </source>
</evidence>
<dbReference type="Pfam" id="PF25758">
    <property type="entry name" value="TPR_IPO11"/>
    <property type="match status" value="1"/>
</dbReference>
<dbReference type="GO" id="GO:0006606">
    <property type="term" value="P:protein import into nucleus"/>
    <property type="evidence" value="ECO:0007669"/>
    <property type="project" value="TreeGrafter"/>
</dbReference>
<keyword evidence="6" id="KW-1185">Reference proteome</keyword>
<dbReference type="Proteomes" id="UP000675881">
    <property type="component" value="Chromosome 1"/>
</dbReference>
<evidence type="ECO:0000256" key="4">
    <source>
        <dbReference type="ARBA" id="ARBA00023242"/>
    </source>
</evidence>
<keyword evidence="3" id="KW-0813">Transport</keyword>
<evidence type="ECO:0000313" key="5">
    <source>
        <dbReference type="EMBL" id="CAF2782418.1"/>
    </source>
</evidence>
<dbReference type="OrthoDB" id="361693at2759"/>
<dbReference type="InterPro" id="IPR011989">
    <property type="entry name" value="ARM-like"/>
</dbReference>
<proteinExistence type="inferred from homology"/>
<protein>
    <submittedName>
        <fullName evidence="5">Importin-11</fullName>
    </submittedName>
</protein>
<dbReference type="GO" id="GO:0005635">
    <property type="term" value="C:nuclear envelope"/>
    <property type="evidence" value="ECO:0007669"/>
    <property type="project" value="TreeGrafter"/>
</dbReference>
<evidence type="ECO:0000256" key="3">
    <source>
        <dbReference type="ARBA" id="ARBA00022448"/>
    </source>
</evidence>
<evidence type="ECO:0000313" key="6">
    <source>
        <dbReference type="Proteomes" id="UP000675881"/>
    </source>
</evidence>
<comment type="similarity">
    <text evidence="2">Belongs to the importin beta family.</text>
</comment>
<dbReference type="AlphaFoldDB" id="A0A7R8CDN6"/>
<dbReference type="GO" id="GO:0031267">
    <property type="term" value="F:small GTPase binding"/>
    <property type="evidence" value="ECO:0007669"/>
    <property type="project" value="InterPro"/>
</dbReference>
<dbReference type="SUPFAM" id="SSF48371">
    <property type="entry name" value="ARM repeat"/>
    <property type="match status" value="1"/>
</dbReference>
<keyword evidence="4" id="KW-0539">Nucleus</keyword>
<dbReference type="InterPro" id="IPR016024">
    <property type="entry name" value="ARM-type_fold"/>
</dbReference>
<dbReference type="GO" id="GO:0005829">
    <property type="term" value="C:cytosol"/>
    <property type="evidence" value="ECO:0007669"/>
    <property type="project" value="TreeGrafter"/>
</dbReference>
<accession>A0A7R8CDN6</accession>
<dbReference type="InterPro" id="IPR001494">
    <property type="entry name" value="Importin-beta_N"/>
</dbReference>
<sequence>MDFNELSRQTYAALQNASTQNDPELLKSAEDTLRCFEEIPGFHVVLLEVIKDTNGSPVPLRWQAVLYLKNGVDRYWRRVSSLRISDEEKQSLRKGFLELFHEPISPIALQIAVLIVQHRALLVLYHTIKSLSTKRLPIDVQTFYDTVEKILPFALRLWEVHHSNFVQQASNSPCDENAVLSSLEKSILSIKVIQTEGEVASQIIQKFFDVASVTEIYKRLISKFLPLSAEDLNLWDRDPEEYACEDGGDSGKYSYRPCCEALFLTFFNQYCDILAPLLTGLAKEVSLSPTLPSDLQGILYKDAVYNAIGLSPFDLYEEIDFDNWLQNCLERELTIGDPNYRIIRRRTAWLIGRWSGVRLSPEMRPKVYRILLPLLRPEEDMVVRLTTCKSLKLFRLLKEVQECDTKLCVLNVLAYVIERIGVTIRPYCYELLRYLPSLWEDSSAHDMLRCSILSALVHIVQGLGTICEVLLPTFIGPIIQLSTDLKENSHVYLLEDGLELWLTVLNNSKELSSTLSSLALNIPPLLQLGSENLRTILYILSSYVLLSPTKFLHSFGKEINSILTDQIMDLQDEGVLIIYRLVELVIKTCPPSSSSIYYFKSLIVSSLKAIHNASHSYSMLMSCELSILSRLILCYPKEFGDFSIELARELNQPHEKVTGQILDHWLEKMDLMWASEEKKLLALALCSLLTSGSPVVLDRIYMIFLNVTSALNDVTKPDNNGGFVDTLVMSNPCQTDDGDNAEYETEHEARKRRLASCDSVHSVDLREYFQTQLAGLYQQIGQSRYSEMIENIDVETKANMKEFVTI</sequence>
<reference evidence="5" key="1">
    <citation type="submission" date="2021-02" db="EMBL/GenBank/DDBJ databases">
        <authorList>
            <person name="Bekaert M."/>
        </authorList>
    </citation>
    <scope>NUCLEOTIDE SEQUENCE</scope>
    <source>
        <strain evidence="5">IoA-00</strain>
    </source>
</reference>
<comment type="subcellular location">
    <subcellularLocation>
        <location evidence="1">Nucleus</location>
    </subcellularLocation>
</comment>
<dbReference type="InterPro" id="IPR058669">
    <property type="entry name" value="TPR_IPO7/11-like"/>
</dbReference>
<dbReference type="EMBL" id="HG994580">
    <property type="protein sequence ID" value="CAF2782418.1"/>
    <property type="molecule type" value="Genomic_DNA"/>
</dbReference>
<dbReference type="PROSITE" id="PS50166">
    <property type="entry name" value="IMPORTIN_B_NT"/>
    <property type="match status" value="1"/>
</dbReference>
<name>A0A7R8CDN6_LEPSM</name>
<dbReference type="SMART" id="SM00913">
    <property type="entry name" value="IBN_N"/>
    <property type="match status" value="1"/>
</dbReference>
<gene>
    <name evidence="5" type="ORF">LSAA_860</name>
</gene>
<organism evidence="5 6">
    <name type="scientific">Lepeophtheirus salmonis</name>
    <name type="common">Salmon louse</name>
    <name type="synonym">Caligus salmonis</name>
    <dbReference type="NCBI Taxonomy" id="72036"/>
    <lineage>
        <taxon>Eukaryota</taxon>
        <taxon>Metazoa</taxon>
        <taxon>Ecdysozoa</taxon>
        <taxon>Arthropoda</taxon>
        <taxon>Crustacea</taxon>
        <taxon>Multicrustacea</taxon>
        <taxon>Hexanauplia</taxon>
        <taxon>Copepoda</taxon>
        <taxon>Siphonostomatoida</taxon>
        <taxon>Caligidae</taxon>
        <taxon>Lepeophtheirus</taxon>
    </lineage>
</organism>
<dbReference type="Gene3D" id="1.25.10.10">
    <property type="entry name" value="Leucine-rich Repeat Variant"/>
    <property type="match status" value="2"/>
</dbReference>